<keyword evidence="2" id="KW-0175">Coiled coil</keyword>
<protein>
    <recommendedName>
        <fullName evidence="4">ASPIC/UnbV domain-containing protein</fullName>
    </recommendedName>
</protein>
<dbReference type="InterPro" id="IPR028994">
    <property type="entry name" value="Integrin_alpha_N"/>
</dbReference>
<evidence type="ECO:0008006" key="4">
    <source>
        <dbReference type="Google" id="ProtNLM"/>
    </source>
</evidence>
<dbReference type="PROSITE" id="PS51257">
    <property type="entry name" value="PROKAR_LIPOPROTEIN"/>
    <property type="match status" value="1"/>
</dbReference>
<evidence type="ECO:0000313" key="3">
    <source>
        <dbReference type="EMBL" id="SVB38152.1"/>
    </source>
</evidence>
<dbReference type="EMBL" id="UINC01039533">
    <property type="protein sequence ID" value="SVB38152.1"/>
    <property type="molecule type" value="Genomic_DNA"/>
</dbReference>
<dbReference type="PANTHER" id="PTHR44103:SF1">
    <property type="entry name" value="PROPROTEIN CONVERTASE P"/>
    <property type="match status" value="1"/>
</dbReference>
<name>A0A382DJD8_9ZZZZ</name>
<accession>A0A382DJD8</accession>
<evidence type="ECO:0000256" key="1">
    <source>
        <dbReference type="ARBA" id="ARBA00022729"/>
    </source>
</evidence>
<evidence type="ECO:0000256" key="2">
    <source>
        <dbReference type="SAM" id="Coils"/>
    </source>
</evidence>
<dbReference type="InterPro" id="IPR013517">
    <property type="entry name" value="FG-GAP"/>
</dbReference>
<gene>
    <name evidence="3" type="ORF">METZ01_LOCUS191006</name>
</gene>
<dbReference type="SUPFAM" id="SSF69318">
    <property type="entry name" value="Integrin alpha N-terminal domain"/>
    <property type="match status" value="1"/>
</dbReference>
<keyword evidence="1" id="KW-0732">Signal</keyword>
<sequence length="521" mass="57022">MKKLLLLLILSFFSAQSFAAGCPDGSEPVKSVSADGTYFVYNCGGGNEQASSSTANSSNVNSNTKALAGIYIENDPNINFFAPPSHPPPTRVRYSAIGKYFKADFNNDGLTDVIYTGVMHAKNHGCSYQDRCSLQQQDDGIKPQPALYMGGADGKFHYSPELLIDNRDNKGMSVGSQLLIADYNNDKVLDIYIPDSGQTHQNQGYRDSYYLSQPNGTWLESSNTHLSDNNLIAYSHGGATGDIDNDGDMDVVLTDFGTFWCLMNDGSGFLTKRRCGGSNAFALELADMDNDGDLDAIFGGNEYLGNGFPTGIYWNDGQGNFIPYTITRLKQHKVWGGIPEVSAWDLDNDGDMDIVYGRHKEPFVGAAIQIIENLGNKKFKDHGIFPVNNPGVIMSILFNDLDSDGDYDLYLASTDFWTDGAVFINNGNFDFTMIKPHDRPSPKSLGLYEMLDDSSIVIPKKVLEELAAEQAAKAKSNREALAANLKRIAEKAAKATENETEQSIEDEIAAFEAELEAELGQ</sequence>
<proteinExistence type="predicted"/>
<dbReference type="Pfam" id="PF13517">
    <property type="entry name" value="FG-GAP_3"/>
    <property type="match status" value="2"/>
</dbReference>
<dbReference type="Gene3D" id="2.130.10.130">
    <property type="entry name" value="Integrin alpha, N-terminal"/>
    <property type="match status" value="1"/>
</dbReference>
<dbReference type="PANTHER" id="PTHR44103">
    <property type="entry name" value="PROPROTEIN CONVERTASE P"/>
    <property type="match status" value="1"/>
</dbReference>
<dbReference type="AlphaFoldDB" id="A0A382DJD8"/>
<feature type="coiled-coil region" evidence="2">
    <location>
        <begin position="471"/>
        <end position="521"/>
    </location>
</feature>
<organism evidence="3">
    <name type="scientific">marine metagenome</name>
    <dbReference type="NCBI Taxonomy" id="408172"/>
    <lineage>
        <taxon>unclassified sequences</taxon>
        <taxon>metagenomes</taxon>
        <taxon>ecological metagenomes</taxon>
    </lineage>
</organism>
<reference evidence="3" key="1">
    <citation type="submission" date="2018-05" db="EMBL/GenBank/DDBJ databases">
        <authorList>
            <person name="Lanie J.A."/>
            <person name="Ng W.-L."/>
            <person name="Kazmierczak K.M."/>
            <person name="Andrzejewski T.M."/>
            <person name="Davidsen T.M."/>
            <person name="Wayne K.J."/>
            <person name="Tettelin H."/>
            <person name="Glass J.I."/>
            <person name="Rusch D."/>
            <person name="Podicherti R."/>
            <person name="Tsui H.-C.T."/>
            <person name="Winkler M.E."/>
        </authorList>
    </citation>
    <scope>NUCLEOTIDE SEQUENCE</scope>
</reference>